<sequence>MELGGSFRSCRSHSSVLLSESVTSDCAKIAGYERLSKSMRLDGECDFEFSDRRKRNTKVGLGLLSKVFTFGKLHERPHVAVEKKKKKKNRSSWLPDPDRRWPIQGW</sequence>
<feature type="region of interest" description="Disordered" evidence="1">
    <location>
        <begin position="80"/>
        <end position="106"/>
    </location>
</feature>
<dbReference type="OrthoDB" id="787091at2759"/>
<dbReference type="Proteomes" id="UP000634136">
    <property type="component" value="Unassembled WGS sequence"/>
</dbReference>
<comment type="caution">
    <text evidence="2">The sequence shown here is derived from an EMBL/GenBank/DDBJ whole genome shotgun (WGS) entry which is preliminary data.</text>
</comment>
<protein>
    <submittedName>
        <fullName evidence="2">Uncharacterized protein</fullName>
    </submittedName>
</protein>
<proteinExistence type="predicted"/>
<reference evidence="2" key="1">
    <citation type="submission" date="2020-09" db="EMBL/GenBank/DDBJ databases">
        <title>Genome-Enabled Discovery of Anthraquinone Biosynthesis in Senna tora.</title>
        <authorList>
            <person name="Kang S.-H."/>
            <person name="Pandey R.P."/>
            <person name="Lee C.-M."/>
            <person name="Sim J.-S."/>
            <person name="Jeong J.-T."/>
            <person name="Choi B.-S."/>
            <person name="Jung M."/>
            <person name="Ginzburg D."/>
            <person name="Zhao K."/>
            <person name="Won S.Y."/>
            <person name="Oh T.-J."/>
            <person name="Yu Y."/>
            <person name="Kim N.-H."/>
            <person name="Lee O.R."/>
            <person name="Lee T.-H."/>
            <person name="Bashyal P."/>
            <person name="Kim T.-S."/>
            <person name="Lee W.-H."/>
            <person name="Kawkins C."/>
            <person name="Kim C.-K."/>
            <person name="Kim J.S."/>
            <person name="Ahn B.O."/>
            <person name="Rhee S.Y."/>
            <person name="Sohng J.K."/>
        </authorList>
    </citation>
    <scope>NUCLEOTIDE SEQUENCE</scope>
    <source>
        <tissue evidence="2">Leaf</tissue>
    </source>
</reference>
<gene>
    <name evidence="2" type="ORF">G2W53_020013</name>
</gene>
<dbReference type="AlphaFoldDB" id="A0A834TVW4"/>
<evidence type="ECO:0000313" key="2">
    <source>
        <dbReference type="EMBL" id="KAF7828849.1"/>
    </source>
</evidence>
<keyword evidence="3" id="KW-1185">Reference proteome</keyword>
<evidence type="ECO:0000313" key="3">
    <source>
        <dbReference type="Proteomes" id="UP000634136"/>
    </source>
</evidence>
<dbReference type="EMBL" id="JAAIUW010000006">
    <property type="protein sequence ID" value="KAF7828849.1"/>
    <property type="molecule type" value="Genomic_DNA"/>
</dbReference>
<feature type="compositionally biased region" description="Basic and acidic residues" evidence="1">
    <location>
        <begin position="96"/>
        <end position="106"/>
    </location>
</feature>
<organism evidence="2 3">
    <name type="scientific">Senna tora</name>
    <dbReference type="NCBI Taxonomy" id="362788"/>
    <lineage>
        <taxon>Eukaryota</taxon>
        <taxon>Viridiplantae</taxon>
        <taxon>Streptophyta</taxon>
        <taxon>Embryophyta</taxon>
        <taxon>Tracheophyta</taxon>
        <taxon>Spermatophyta</taxon>
        <taxon>Magnoliopsida</taxon>
        <taxon>eudicotyledons</taxon>
        <taxon>Gunneridae</taxon>
        <taxon>Pentapetalae</taxon>
        <taxon>rosids</taxon>
        <taxon>fabids</taxon>
        <taxon>Fabales</taxon>
        <taxon>Fabaceae</taxon>
        <taxon>Caesalpinioideae</taxon>
        <taxon>Cassia clade</taxon>
        <taxon>Senna</taxon>
    </lineage>
</organism>
<accession>A0A834TVW4</accession>
<evidence type="ECO:0000256" key="1">
    <source>
        <dbReference type="SAM" id="MobiDB-lite"/>
    </source>
</evidence>
<name>A0A834TVW4_9FABA</name>